<proteinExistence type="predicted"/>
<dbReference type="AlphaFoldDB" id="A0A6A4ZCK0"/>
<name>A0A6A4ZCK0_9STRA</name>
<feature type="non-terminal residue" evidence="1">
    <location>
        <position position="337"/>
    </location>
</feature>
<dbReference type="EMBL" id="VJMH01001839">
    <property type="protein sequence ID" value="KAF0710902.1"/>
    <property type="molecule type" value="Genomic_DNA"/>
</dbReference>
<sequence>LPLLTSSNPQLGATGAVVTVREVQKGSFGSGNRLWVSFDPPTSDNGNPISGYGINWDTSNAFTAAPQRYVIQDPILLYYRQKVISLAPSLAWSRTLLPTSSTVQSISVGVNAFTLAFNGAATPTITAGITSLAQVQTWLSSLPTINGGVTVSPVVGLVTAGTSVAVTFSGQFGPLPLLVSSEALTTVGLVTTGVTNYRKEVLAFSCAGTAGTIQITVNGLSRTFNFNQLLSEVEAGLETMVGASAGSITVTTTSQAFMCVAVATPPQVVTITFHRTYGALGSAVTGTGGAVITASPTSTAGIYVTSTAAMSGTFRLAFQGATTPPLNSQMAAMDLRV</sequence>
<reference evidence="1" key="1">
    <citation type="submission" date="2019-06" db="EMBL/GenBank/DDBJ databases">
        <title>Genomics analysis of Aphanomyces spp. identifies a new class of oomycete effector associated with host adaptation.</title>
        <authorList>
            <person name="Gaulin E."/>
        </authorList>
    </citation>
    <scope>NUCLEOTIDE SEQUENCE</scope>
    <source>
        <strain evidence="1">CBS 578.67</strain>
    </source>
</reference>
<dbReference type="OrthoDB" id="114660at2759"/>
<comment type="caution">
    <text evidence="1">The sequence shown here is derived from an EMBL/GenBank/DDBJ whole genome shotgun (WGS) entry which is preliminary data.</text>
</comment>
<organism evidence="1">
    <name type="scientific">Aphanomyces stellatus</name>
    <dbReference type="NCBI Taxonomy" id="120398"/>
    <lineage>
        <taxon>Eukaryota</taxon>
        <taxon>Sar</taxon>
        <taxon>Stramenopiles</taxon>
        <taxon>Oomycota</taxon>
        <taxon>Saprolegniomycetes</taxon>
        <taxon>Saprolegniales</taxon>
        <taxon>Verrucalvaceae</taxon>
        <taxon>Aphanomyces</taxon>
    </lineage>
</organism>
<feature type="non-terminal residue" evidence="1">
    <location>
        <position position="1"/>
    </location>
</feature>
<gene>
    <name evidence="1" type="ORF">As57867_005433</name>
</gene>
<evidence type="ECO:0000313" key="1">
    <source>
        <dbReference type="EMBL" id="KAF0710902.1"/>
    </source>
</evidence>
<accession>A0A6A4ZCK0</accession>
<protein>
    <submittedName>
        <fullName evidence="1">Uncharacterized protein</fullName>
    </submittedName>
</protein>